<evidence type="ECO:0000256" key="3">
    <source>
        <dbReference type="ARBA" id="ARBA00022692"/>
    </source>
</evidence>
<keyword evidence="10" id="KW-1185">Reference proteome</keyword>
<dbReference type="InterPro" id="IPR024791">
    <property type="entry name" value="Cyt_c/ubiquinol_Oxase_su3"/>
</dbReference>
<feature type="transmembrane region" description="Helical" evidence="7">
    <location>
        <begin position="144"/>
        <end position="169"/>
    </location>
</feature>
<gene>
    <name evidence="9" type="ORF">SAMN04488518_11440</name>
</gene>
<dbReference type="Pfam" id="PF00510">
    <property type="entry name" value="COX3"/>
    <property type="match status" value="1"/>
</dbReference>
<dbReference type="PANTHER" id="PTHR11403">
    <property type="entry name" value="CYTOCHROME C OXIDASE SUBUNIT III"/>
    <property type="match status" value="1"/>
</dbReference>
<feature type="transmembrane region" description="Helical" evidence="7">
    <location>
        <begin position="33"/>
        <end position="52"/>
    </location>
</feature>
<protein>
    <submittedName>
        <fullName evidence="9">Nitric oxide reductase NorE protein</fullName>
    </submittedName>
</protein>
<sequence>MDEVCQKDNETAERVYHQPVSPWALENLPGDPMMWILIVSEILVFGGALWAFAGNELLNPEIYREARTHLNVPLATLNTIILLTSGLFAAIAVRFAKIKEIVKTRLSLLGAGSLGVVFIALKIYEYKEKLALGLNVETNTFYTLYYLVTGFHLAHVIFGLIILGIIALWPTEDNMESGTAFWHMVDLIWVIIFPIFYLMGQGL</sequence>
<evidence type="ECO:0000256" key="2">
    <source>
        <dbReference type="ARBA" id="ARBA00010581"/>
    </source>
</evidence>
<dbReference type="InterPro" id="IPR000298">
    <property type="entry name" value="Cyt_c_oxidase-like_su3"/>
</dbReference>
<comment type="caution">
    <text evidence="9">The sequence shown here is derived from an EMBL/GenBank/DDBJ whole genome shotgun (WGS) entry which is preliminary data.</text>
</comment>
<feature type="domain" description="Heme-copper oxidase subunit III family profile" evidence="8">
    <location>
        <begin position="34"/>
        <end position="201"/>
    </location>
</feature>
<evidence type="ECO:0000259" key="8">
    <source>
        <dbReference type="PROSITE" id="PS50253"/>
    </source>
</evidence>
<dbReference type="EMBL" id="FOSK01000014">
    <property type="protein sequence ID" value="SFL01848.1"/>
    <property type="molecule type" value="Genomic_DNA"/>
</dbReference>
<dbReference type="InterPro" id="IPR035973">
    <property type="entry name" value="Cyt_c_oxidase_su3-like_sf"/>
</dbReference>
<evidence type="ECO:0000256" key="6">
    <source>
        <dbReference type="RuleBase" id="RU003376"/>
    </source>
</evidence>
<organism evidence="9 10">
    <name type="scientific">Pseudovibrio ascidiaceicola</name>
    <dbReference type="NCBI Taxonomy" id="285279"/>
    <lineage>
        <taxon>Bacteria</taxon>
        <taxon>Pseudomonadati</taxon>
        <taxon>Pseudomonadota</taxon>
        <taxon>Alphaproteobacteria</taxon>
        <taxon>Hyphomicrobiales</taxon>
        <taxon>Stappiaceae</taxon>
        <taxon>Pseudovibrio</taxon>
    </lineage>
</organism>
<reference evidence="9 10" key="1">
    <citation type="submission" date="2016-10" db="EMBL/GenBank/DDBJ databases">
        <authorList>
            <person name="Varghese N."/>
            <person name="Submissions S."/>
        </authorList>
    </citation>
    <scope>NUCLEOTIDE SEQUENCE [LARGE SCALE GENOMIC DNA]</scope>
    <source>
        <strain evidence="9 10">DSM 16392</strain>
    </source>
</reference>
<dbReference type="RefSeq" id="WP_093522921.1">
    <property type="nucleotide sequence ID" value="NZ_FOSK01000014.1"/>
</dbReference>
<feature type="transmembrane region" description="Helical" evidence="7">
    <location>
        <begin position="105"/>
        <end position="124"/>
    </location>
</feature>
<evidence type="ECO:0000313" key="9">
    <source>
        <dbReference type="EMBL" id="SFL01848.1"/>
    </source>
</evidence>
<comment type="subcellular location">
    <subcellularLocation>
        <location evidence="6">Cell membrane</location>
        <topology evidence="6">Multi-pass membrane protein</topology>
    </subcellularLocation>
    <subcellularLocation>
        <location evidence="1">Membrane</location>
        <topology evidence="1">Multi-pass membrane protein</topology>
    </subcellularLocation>
</comment>
<dbReference type="PROSITE" id="PS50253">
    <property type="entry name" value="COX3"/>
    <property type="match status" value="1"/>
</dbReference>
<keyword evidence="4 7" id="KW-1133">Transmembrane helix</keyword>
<evidence type="ECO:0000256" key="1">
    <source>
        <dbReference type="ARBA" id="ARBA00004141"/>
    </source>
</evidence>
<evidence type="ECO:0000256" key="4">
    <source>
        <dbReference type="ARBA" id="ARBA00022989"/>
    </source>
</evidence>
<keyword evidence="3 6" id="KW-0812">Transmembrane</keyword>
<accession>A0A1I4E7R9</accession>
<dbReference type="InterPro" id="IPR013833">
    <property type="entry name" value="Cyt_c_oxidase_su3_a-hlx"/>
</dbReference>
<evidence type="ECO:0000256" key="7">
    <source>
        <dbReference type="SAM" id="Phobius"/>
    </source>
</evidence>
<feature type="transmembrane region" description="Helical" evidence="7">
    <location>
        <begin position="181"/>
        <end position="200"/>
    </location>
</feature>
<name>A0A1I4E7R9_9HYPH</name>
<dbReference type="SUPFAM" id="SSF81452">
    <property type="entry name" value="Cytochrome c oxidase subunit III-like"/>
    <property type="match status" value="1"/>
</dbReference>
<feature type="transmembrane region" description="Helical" evidence="7">
    <location>
        <begin position="72"/>
        <end position="93"/>
    </location>
</feature>
<proteinExistence type="inferred from homology"/>
<evidence type="ECO:0000313" key="10">
    <source>
        <dbReference type="Proteomes" id="UP000199598"/>
    </source>
</evidence>
<dbReference type="Gene3D" id="1.20.120.80">
    <property type="entry name" value="Cytochrome c oxidase, subunit III, four-helix bundle"/>
    <property type="match status" value="1"/>
</dbReference>
<comment type="similarity">
    <text evidence="2 6">Belongs to the cytochrome c oxidase subunit 3 family.</text>
</comment>
<evidence type="ECO:0000256" key="5">
    <source>
        <dbReference type="ARBA" id="ARBA00023136"/>
    </source>
</evidence>
<keyword evidence="5 7" id="KW-0472">Membrane</keyword>
<dbReference type="PANTHER" id="PTHR11403:SF6">
    <property type="entry name" value="NITRIC OXIDE REDUCTASE SUBUNIT E"/>
    <property type="match status" value="1"/>
</dbReference>
<dbReference type="Proteomes" id="UP000199598">
    <property type="component" value="Unassembled WGS sequence"/>
</dbReference>